<proteinExistence type="predicted"/>
<gene>
    <name evidence="3" type="primary">LOC109549427</name>
</gene>
<evidence type="ECO:0000313" key="2">
    <source>
        <dbReference type="Proteomes" id="UP000245320"/>
    </source>
</evidence>
<dbReference type="Proteomes" id="UP000245320">
    <property type="component" value="Chromosome 17"/>
</dbReference>
<evidence type="ECO:0000256" key="1">
    <source>
        <dbReference type="SAM" id="MobiDB-lite"/>
    </source>
</evidence>
<feature type="compositionally biased region" description="Polar residues" evidence="1">
    <location>
        <begin position="203"/>
        <end position="212"/>
    </location>
</feature>
<protein>
    <submittedName>
        <fullName evidence="3">Translation initiation factor IF-2-like</fullName>
    </submittedName>
</protein>
<name>A0A2U4B2M8_TURTR</name>
<feature type="compositionally biased region" description="Basic and acidic residues" evidence="1">
    <location>
        <begin position="114"/>
        <end position="149"/>
    </location>
</feature>
<evidence type="ECO:0000313" key="3">
    <source>
        <dbReference type="RefSeq" id="XP_019787480.1"/>
    </source>
</evidence>
<dbReference type="AlphaFoldDB" id="A0A2U4B2M8"/>
<feature type="compositionally biased region" description="Basic and acidic residues" evidence="1">
    <location>
        <begin position="213"/>
        <end position="238"/>
    </location>
</feature>
<dbReference type="InParanoid" id="A0A2U4B2M8"/>
<feature type="region of interest" description="Disordered" evidence="1">
    <location>
        <begin position="1"/>
        <end position="238"/>
    </location>
</feature>
<reference evidence="3" key="1">
    <citation type="submission" date="2025-08" db="UniProtKB">
        <authorList>
            <consortium name="RefSeq"/>
        </authorList>
    </citation>
    <scope>IDENTIFICATION</scope>
    <source>
        <tissue evidence="3">Spleen</tissue>
    </source>
</reference>
<organism evidence="2 3">
    <name type="scientific">Tursiops truncatus</name>
    <name type="common">Atlantic bottle-nosed dolphin</name>
    <name type="synonym">Delphinus truncatus</name>
    <dbReference type="NCBI Taxonomy" id="9739"/>
    <lineage>
        <taxon>Eukaryota</taxon>
        <taxon>Metazoa</taxon>
        <taxon>Chordata</taxon>
        <taxon>Craniata</taxon>
        <taxon>Vertebrata</taxon>
        <taxon>Euteleostomi</taxon>
        <taxon>Mammalia</taxon>
        <taxon>Eutheria</taxon>
        <taxon>Laurasiatheria</taxon>
        <taxon>Artiodactyla</taxon>
        <taxon>Whippomorpha</taxon>
        <taxon>Cetacea</taxon>
        <taxon>Odontoceti</taxon>
        <taxon>Delphinidae</taxon>
        <taxon>Tursiops</taxon>
    </lineage>
</organism>
<feature type="compositionally biased region" description="Polar residues" evidence="1">
    <location>
        <begin position="31"/>
        <end position="47"/>
    </location>
</feature>
<feature type="compositionally biased region" description="Low complexity" evidence="1">
    <location>
        <begin position="166"/>
        <end position="177"/>
    </location>
</feature>
<keyword evidence="2" id="KW-1185">Reference proteome</keyword>
<sequence length="284" mass="30491">MLGDTVRRKGVALPSRQQGGSAPSRYHAPDSGSSEPVLSQGAVTSSAGLIPRPPWPLFPSLPTLKAAAPARSVAETSPQSPSRGGDPVPAPKPTAVHVARSSIFGSQAAQSVWKPDRVRVEGVTRGERRAARGGRWAEEGEGRAQERRPPGSGARPGSWPRPAPSRPARLPLPLHPGEGVPETAPILTPPPRFPGSSLRRRSSTMPDSFDTLQRQRPEEGERRGRGGERGERGDVSWERGECSGHPLLILLRIPSSPEAQETFACLRPRLSFLIWEMGAVTLLM</sequence>
<accession>A0A2U4B2M8</accession>
<dbReference type="RefSeq" id="XP_019787480.1">
    <property type="nucleotide sequence ID" value="XM_019931921.2"/>
</dbReference>